<dbReference type="InterPro" id="IPR036034">
    <property type="entry name" value="PDZ_sf"/>
</dbReference>
<dbReference type="Gene3D" id="1.25.40.20">
    <property type="entry name" value="Ankyrin repeat-containing domain"/>
    <property type="match status" value="3"/>
</dbReference>
<dbReference type="PROSITE" id="PS50106">
    <property type="entry name" value="PDZ"/>
    <property type="match status" value="1"/>
</dbReference>
<gene>
    <name evidence="4" type="ORF">EGR_04687</name>
</gene>
<dbReference type="PRINTS" id="PR01415">
    <property type="entry name" value="ANKYRIN"/>
</dbReference>
<feature type="region of interest" description="Disordered" evidence="2">
    <location>
        <begin position="317"/>
        <end position="353"/>
    </location>
</feature>
<comment type="caution">
    <text evidence="4">The sequence shown here is derived from an EMBL/GenBank/DDBJ whole genome shotgun (WGS) entry which is preliminary data.</text>
</comment>
<feature type="region of interest" description="Disordered" evidence="2">
    <location>
        <begin position="1087"/>
        <end position="1194"/>
    </location>
</feature>
<keyword evidence="1" id="KW-0040">ANK repeat</keyword>
<dbReference type="PANTHER" id="PTHR24135">
    <property type="entry name" value="SH3 AND MULTIPLE ANKYRIN REPEAT DOMAINS PROTEIN"/>
    <property type="match status" value="1"/>
</dbReference>
<dbReference type="GO" id="GO:0014069">
    <property type="term" value="C:postsynaptic density"/>
    <property type="evidence" value="ECO:0007669"/>
    <property type="project" value="TreeGrafter"/>
</dbReference>
<reference evidence="4 5" key="1">
    <citation type="journal article" date="2013" name="Nat. Genet.">
        <title>The genome of the hydatid tapeworm Echinococcus granulosus.</title>
        <authorList>
            <person name="Zheng H."/>
            <person name="Zhang W."/>
            <person name="Zhang L."/>
            <person name="Zhang Z."/>
            <person name="Li J."/>
            <person name="Lu G."/>
            <person name="Zhu Y."/>
            <person name="Wang Y."/>
            <person name="Huang Y."/>
            <person name="Liu J."/>
            <person name="Kang H."/>
            <person name="Chen J."/>
            <person name="Wang L."/>
            <person name="Chen A."/>
            <person name="Yu S."/>
            <person name="Gao Z."/>
            <person name="Jin L."/>
            <person name="Gu W."/>
            <person name="Wang Z."/>
            <person name="Zhao L."/>
            <person name="Shi B."/>
            <person name="Wen H."/>
            <person name="Lin R."/>
            <person name="Jones M.K."/>
            <person name="Brejova B."/>
            <person name="Vinar T."/>
            <person name="Zhao G."/>
            <person name="McManus D.P."/>
            <person name="Chen Z."/>
            <person name="Zhou Y."/>
            <person name="Wang S."/>
        </authorList>
    </citation>
    <scope>NUCLEOTIDE SEQUENCE [LARGE SCALE GENOMIC DNA]</scope>
</reference>
<dbReference type="Proteomes" id="UP000019149">
    <property type="component" value="Unassembled WGS sequence"/>
</dbReference>
<dbReference type="InterPro" id="IPR051569">
    <property type="entry name" value="SHANK"/>
</dbReference>
<feature type="region of interest" description="Disordered" evidence="2">
    <location>
        <begin position="1035"/>
        <end position="1057"/>
    </location>
</feature>
<dbReference type="GO" id="GO:0035255">
    <property type="term" value="F:ionotropic glutamate receptor binding"/>
    <property type="evidence" value="ECO:0007669"/>
    <property type="project" value="TreeGrafter"/>
</dbReference>
<feature type="compositionally biased region" description="Low complexity" evidence="2">
    <location>
        <begin position="338"/>
        <end position="351"/>
    </location>
</feature>
<organism evidence="4 5">
    <name type="scientific">Echinococcus granulosus</name>
    <name type="common">Hydatid tapeworm</name>
    <dbReference type="NCBI Taxonomy" id="6210"/>
    <lineage>
        <taxon>Eukaryota</taxon>
        <taxon>Metazoa</taxon>
        <taxon>Spiralia</taxon>
        <taxon>Lophotrochozoa</taxon>
        <taxon>Platyhelminthes</taxon>
        <taxon>Cestoda</taxon>
        <taxon>Eucestoda</taxon>
        <taxon>Cyclophyllidea</taxon>
        <taxon>Taeniidae</taxon>
        <taxon>Echinococcus</taxon>
        <taxon>Echinococcus granulosus group</taxon>
    </lineage>
</organism>
<dbReference type="SMART" id="SM00248">
    <property type="entry name" value="ANK"/>
    <property type="match status" value="6"/>
</dbReference>
<accession>W6UHE7</accession>
<evidence type="ECO:0000313" key="4">
    <source>
        <dbReference type="EMBL" id="EUB60493.1"/>
    </source>
</evidence>
<name>W6UHE7_ECHGR</name>
<dbReference type="CTD" id="36340402"/>
<dbReference type="GeneID" id="36340402"/>
<dbReference type="GO" id="GO:0030160">
    <property type="term" value="F:synaptic receptor adaptor activity"/>
    <property type="evidence" value="ECO:0007669"/>
    <property type="project" value="TreeGrafter"/>
</dbReference>
<dbReference type="AlphaFoldDB" id="W6UHE7"/>
<dbReference type="GO" id="GO:0045211">
    <property type="term" value="C:postsynaptic membrane"/>
    <property type="evidence" value="ECO:0007669"/>
    <property type="project" value="TreeGrafter"/>
</dbReference>
<feature type="compositionally biased region" description="Polar residues" evidence="2">
    <location>
        <begin position="961"/>
        <end position="976"/>
    </location>
</feature>
<feature type="compositionally biased region" description="Pro residues" evidence="2">
    <location>
        <begin position="318"/>
        <end position="328"/>
    </location>
</feature>
<dbReference type="OrthoDB" id="445896at2759"/>
<dbReference type="SMART" id="SM00228">
    <property type="entry name" value="PDZ"/>
    <property type="match status" value="1"/>
</dbReference>
<feature type="repeat" description="ANK" evidence="1">
    <location>
        <begin position="285"/>
        <end position="317"/>
    </location>
</feature>
<dbReference type="EMBL" id="APAU02000030">
    <property type="protein sequence ID" value="EUB60493.1"/>
    <property type="molecule type" value="Genomic_DNA"/>
</dbReference>
<dbReference type="GO" id="GO:0043197">
    <property type="term" value="C:dendritic spine"/>
    <property type="evidence" value="ECO:0007669"/>
    <property type="project" value="TreeGrafter"/>
</dbReference>
<dbReference type="InterPro" id="IPR036770">
    <property type="entry name" value="Ankyrin_rpt-contain_sf"/>
</dbReference>
<proteinExistence type="predicted"/>
<dbReference type="KEGG" id="egl:EGR_04687"/>
<evidence type="ECO:0000313" key="5">
    <source>
        <dbReference type="Proteomes" id="UP000019149"/>
    </source>
</evidence>
<dbReference type="Gene3D" id="2.30.42.10">
    <property type="match status" value="1"/>
</dbReference>
<evidence type="ECO:0000256" key="2">
    <source>
        <dbReference type="SAM" id="MobiDB-lite"/>
    </source>
</evidence>
<dbReference type="PANTHER" id="PTHR24135:SF28">
    <property type="entry name" value="LD13733P"/>
    <property type="match status" value="1"/>
</dbReference>
<evidence type="ECO:0000259" key="3">
    <source>
        <dbReference type="PROSITE" id="PS50106"/>
    </source>
</evidence>
<dbReference type="InterPro" id="IPR001478">
    <property type="entry name" value="PDZ"/>
</dbReference>
<dbReference type="STRING" id="6210.W6UHE7"/>
<feature type="region of interest" description="Disordered" evidence="2">
    <location>
        <begin position="744"/>
        <end position="779"/>
    </location>
</feature>
<feature type="region of interest" description="Disordered" evidence="2">
    <location>
        <begin position="961"/>
        <end position="1008"/>
    </location>
</feature>
<keyword evidence="5" id="KW-1185">Reference proteome</keyword>
<sequence length="1200" mass="131041">MYGARKDYLVPYNSAFINSQSSDTDSGRFSGGATSSDSSFRVQDVNSTLLIKILITPLSKQVYAFVSSKALVNHVKQKLLGEFGSQITDSINCGLFVPPSNGRNGKFLEEDRPISAYITDDLSSNLEFTRKRRLCPPSHISLPTDDKNKNLPQSFLRAVARDDVKKVEKYLSKGFDPNFICPRTEESPLSVAVARPRPLEMIKALISGGAHKDFRTRNGLTPLHKAASIGNFEAVKALLDFGQSPNTLDANGLTPLYHNILGDVDTRICHRLLYEYAQIEIYDADGKQEIHQAALLGRTDQINLLIMYGADVNARSLPRPPLDPPGLPALPTRSATKSSQQGGQSNRGQPQLHRIIGCGGETPLHYAAMTGQCATARRLLYWGADPALTNDDGHTPFQEAQLRGNHEVAEIISSFRVGAGANVRGIGGSEGSICGPFLPAPTYNQKRKPMTAPLQASPLDHYVTLTVLGAERKGPSRSVTIPFPVSPSRHQASLVVTDGYRSHQNLPASPSPSPSPLCLLRGRACSESDLMRFLEEEEKNSDGKKDAEDAVRTRVVQSSRERSNPRRIRRQKIVRGLTEVVNTTDHPTSPNHDCRRLRSWKSSHTLNEDSNLEDDEVADLMPIKLQSRPKLRMASPQLGVVDTKALSQFRTAPTSNLSPERPWSSQDTATAAHLARREELNKKLPVWYALKLSNGTPTPTRSQLSQRIRDDEYEIQTVPVRQSATGREGAPIPANPFAVVENASSRPVSPRQRDSHHFPRSPIMSPDRSGAGSPTSVITRPSGIESRVREVGGITRTVTLHKAYLPDAPRVPTLGLSLGTVQNLLAVQRFVPTSTKPSLQQIKNVKPASPAFNAGLRAGDYVLKINYKDVTRASHAEVVKLLENLKSNHVVLEVTRPKPEGPGSGQKEHFVVSRHSTLASGASSSAVKAIVQRSVSMAGRVNHNNGPAPYSPMLPMHVPQHSQCISPGESSASSTDEPFCSHSGSRAGPRATSPQIMDGRTSGSRQPLPRIHNAADYRIRHKFPNTKFAEAIRQTQVPGKRSLQPIPKSHTVNSFTRDIGTDISGLNSTGATDSMSSSLRHTGRQTYVNNSKLGRPVRSVPQPQLSFLPHYHSPIRRGHETSGPHRRDRSSRHPTENARPLSMISGGDDFGPRRRPSVAEGAGIYPCSLSAMSAKTPPPVQGSTFDPDDLVLPPPEEFCC</sequence>
<protein>
    <submittedName>
        <fullName evidence="4">SH3 and multiple ankyrin repeat domains-containing protein</fullName>
    </submittedName>
</protein>
<feature type="domain" description="PDZ" evidence="3">
    <location>
        <begin position="797"/>
        <end position="884"/>
    </location>
</feature>
<dbReference type="Pfam" id="PF00023">
    <property type="entry name" value="Ank"/>
    <property type="match status" value="1"/>
</dbReference>
<evidence type="ECO:0000256" key="1">
    <source>
        <dbReference type="PROSITE-ProRule" id="PRU00023"/>
    </source>
</evidence>
<dbReference type="OMA" id="DTRICHR"/>
<feature type="compositionally biased region" description="Basic and acidic residues" evidence="2">
    <location>
        <begin position="1117"/>
        <end position="1136"/>
    </location>
</feature>
<feature type="compositionally biased region" description="Basic and acidic residues" evidence="2">
    <location>
        <begin position="535"/>
        <end position="552"/>
    </location>
</feature>
<feature type="region of interest" description="Disordered" evidence="2">
    <location>
        <begin position="535"/>
        <end position="566"/>
    </location>
</feature>
<dbReference type="Pfam" id="PF12796">
    <property type="entry name" value="Ank_2"/>
    <property type="match status" value="1"/>
</dbReference>
<dbReference type="SUPFAM" id="SSF48403">
    <property type="entry name" value="Ankyrin repeat"/>
    <property type="match status" value="1"/>
</dbReference>
<feature type="repeat" description="ANK" evidence="1">
    <location>
        <begin position="359"/>
        <end position="391"/>
    </location>
</feature>
<dbReference type="PROSITE" id="PS50088">
    <property type="entry name" value="ANK_REPEAT"/>
    <property type="match status" value="3"/>
</dbReference>
<dbReference type="PROSITE" id="PS50297">
    <property type="entry name" value="ANK_REP_REGION"/>
    <property type="match status" value="3"/>
</dbReference>
<dbReference type="InterPro" id="IPR002110">
    <property type="entry name" value="Ankyrin_rpt"/>
</dbReference>
<dbReference type="InterPro" id="IPR041489">
    <property type="entry name" value="PDZ_6"/>
</dbReference>
<feature type="repeat" description="ANK" evidence="1">
    <location>
        <begin position="218"/>
        <end position="250"/>
    </location>
</feature>
<dbReference type="Pfam" id="PF17820">
    <property type="entry name" value="PDZ_6"/>
    <property type="match status" value="1"/>
</dbReference>
<dbReference type="SUPFAM" id="SSF50156">
    <property type="entry name" value="PDZ domain-like"/>
    <property type="match status" value="1"/>
</dbReference>
<dbReference type="RefSeq" id="XP_024351689.1">
    <property type="nucleotide sequence ID" value="XM_024493936.1"/>
</dbReference>